<dbReference type="InterPro" id="IPR036615">
    <property type="entry name" value="Mur_ligase_C_dom_sf"/>
</dbReference>
<accession>A0A7W8D0W0</accession>
<dbReference type="Gene3D" id="3.90.190.20">
    <property type="entry name" value="Mur ligase, C-terminal domain"/>
    <property type="match status" value="1"/>
</dbReference>
<dbReference type="GO" id="GO:0046872">
    <property type="term" value="F:metal ion binding"/>
    <property type="evidence" value="ECO:0007669"/>
    <property type="project" value="UniProtKB-KW"/>
</dbReference>
<dbReference type="RefSeq" id="WP_246346115.1">
    <property type="nucleotide sequence ID" value="NZ_JACHHK010000005.1"/>
</dbReference>
<keyword evidence="4" id="KW-0547">Nucleotide-binding</keyword>
<dbReference type="AlphaFoldDB" id="A0A7W8D0W0"/>
<dbReference type="PIRSF" id="PIRSF001563">
    <property type="entry name" value="Folylpolyglu_synth"/>
    <property type="match status" value="1"/>
</dbReference>
<dbReference type="NCBIfam" id="TIGR01499">
    <property type="entry name" value="folC"/>
    <property type="match status" value="1"/>
</dbReference>
<dbReference type="SUPFAM" id="SSF53244">
    <property type="entry name" value="MurD-like peptide ligases, peptide-binding domain"/>
    <property type="match status" value="1"/>
</dbReference>
<keyword evidence="6" id="KW-0460">Magnesium</keyword>
<comment type="caution">
    <text evidence="8">The sequence shown here is derived from an EMBL/GenBank/DDBJ whole genome shotgun (WGS) entry which is preliminary data.</text>
</comment>
<dbReference type="EC" id="6.3.2.12" evidence="8"/>
<dbReference type="InterPro" id="IPR001645">
    <property type="entry name" value="Folylpolyglutamate_synth"/>
</dbReference>
<dbReference type="SUPFAM" id="SSF53623">
    <property type="entry name" value="MurD-like peptide ligases, catalytic domain"/>
    <property type="match status" value="1"/>
</dbReference>
<keyword evidence="9" id="KW-1185">Reference proteome</keyword>
<evidence type="ECO:0000256" key="2">
    <source>
        <dbReference type="ARBA" id="ARBA00022598"/>
    </source>
</evidence>
<dbReference type="Gene3D" id="3.40.1190.10">
    <property type="entry name" value="Mur-like, catalytic domain"/>
    <property type="match status" value="1"/>
</dbReference>
<dbReference type="GO" id="GO:0004326">
    <property type="term" value="F:tetrahydrofolylpolyglutamate synthase activity"/>
    <property type="evidence" value="ECO:0007669"/>
    <property type="project" value="UniProtKB-EC"/>
</dbReference>
<name>A0A7W8D0W0_9FIRM</name>
<evidence type="ECO:0000256" key="3">
    <source>
        <dbReference type="ARBA" id="ARBA00022723"/>
    </source>
</evidence>
<sequence length="385" mass="43861">MESKRGKNHDLLEFRAWLNDAMPKHTQMHKVQVGGTNGKGSTIAWLNAFLQASGCRTGVFTSPHLIRHNERIKVNDTPISDADWERIYDQYADFFERHQFTMFEMDVWMALAYFLEQKVDIALMEVGMGGRLDATTALDYDMTLITNVSMEHEEFLGDSIEQITYEKSGIFKPGVVALTTETKPASQKVMELVAGYMKTPLGFVEMPYTVQDGTISFVFEDERYEFPLPLYQLSNCALALEAMVQLGYPLTPPMIREAIDHFQWPGRFTIIRQEPLLLVDGAHNIDGIRALTKSMHHFKGQIFFAAMKDKHIHHMLEILETLGDPITLVHMPYERASQMDIPGYPVIEEDAMMAQLKQTDQPACVCGSLYLAGDVLRTFSDFEKK</sequence>
<feature type="domain" description="Mur ligase central" evidence="7">
    <location>
        <begin position="33"/>
        <end position="173"/>
    </location>
</feature>
<keyword evidence="3" id="KW-0479">Metal-binding</keyword>
<dbReference type="GO" id="GO:0005737">
    <property type="term" value="C:cytoplasm"/>
    <property type="evidence" value="ECO:0007669"/>
    <property type="project" value="TreeGrafter"/>
</dbReference>
<comment type="similarity">
    <text evidence="1">Belongs to the folylpolyglutamate synthase family.</text>
</comment>
<evidence type="ECO:0000256" key="4">
    <source>
        <dbReference type="ARBA" id="ARBA00022741"/>
    </source>
</evidence>
<evidence type="ECO:0000256" key="5">
    <source>
        <dbReference type="ARBA" id="ARBA00022840"/>
    </source>
</evidence>
<gene>
    <name evidence="8" type="ORF">HNQ47_001522</name>
</gene>
<dbReference type="InterPro" id="IPR036565">
    <property type="entry name" value="Mur-like_cat_sf"/>
</dbReference>
<dbReference type="InterPro" id="IPR013221">
    <property type="entry name" value="Mur_ligase_cen"/>
</dbReference>
<dbReference type="Pfam" id="PF08245">
    <property type="entry name" value="Mur_ligase_M"/>
    <property type="match status" value="1"/>
</dbReference>
<organism evidence="8 9">
    <name type="scientific">Catenisphaera adipataccumulans</name>
    <dbReference type="NCBI Taxonomy" id="700500"/>
    <lineage>
        <taxon>Bacteria</taxon>
        <taxon>Bacillati</taxon>
        <taxon>Bacillota</taxon>
        <taxon>Erysipelotrichia</taxon>
        <taxon>Erysipelotrichales</taxon>
        <taxon>Erysipelotrichaceae</taxon>
        <taxon>Catenisphaera</taxon>
    </lineage>
</organism>
<evidence type="ECO:0000256" key="6">
    <source>
        <dbReference type="ARBA" id="ARBA00022842"/>
    </source>
</evidence>
<proteinExistence type="inferred from homology"/>
<dbReference type="GO" id="GO:0008841">
    <property type="term" value="F:dihydrofolate synthase activity"/>
    <property type="evidence" value="ECO:0007669"/>
    <property type="project" value="UniProtKB-EC"/>
</dbReference>
<evidence type="ECO:0000313" key="9">
    <source>
        <dbReference type="Proteomes" id="UP000539953"/>
    </source>
</evidence>
<dbReference type="PANTHER" id="PTHR11136:SF0">
    <property type="entry name" value="DIHYDROFOLATE SYNTHETASE-RELATED"/>
    <property type="match status" value="1"/>
</dbReference>
<keyword evidence="2 8" id="KW-0436">Ligase</keyword>
<evidence type="ECO:0000259" key="7">
    <source>
        <dbReference type="Pfam" id="PF08245"/>
    </source>
</evidence>
<dbReference type="EMBL" id="JACHHK010000005">
    <property type="protein sequence ID" value="MBB5183500.1"/>
    <property type="molecule type" value="Genomic_DNA"/>
</dbReference>
<protein>
    <submittedName>
        <fullName evidence="8">Dihydrofolate synthase/folylpolyglutamate synthase</fullName>
        <ecNumber evidence="8">6.3.2.12</ecNumber>
        <ecNumber evidence="8">6.3.2.17</ecNumber>
    </submittedName>
</protein>
<keyword evidence="5" id="KW-0067">ATP-binding</keyword>
<evidence type="ECO:0000256" key="1">
    <source>
        <dbReference type="ARBA" id="ARBA00008276"/>
    </source>
</evidence>
<dbReference type="GO" id="GO:0005524">
    <property type="term" value="F:ATP binding"/>
    <property type="evidence" value="ECO:0007669"/>
    <property type="project" value="UniProtKB-KW"/>
</dbReference>
<evidence type="ECO:0000313" key="8">
    <source>
        <dbReference type="EMBL" id="MBB5183500.1"/>
    </source>
</evidence>
<dbReference type="Proteomes" id="UP000539953">
    <property type="component" value="Unassembled WGS sequence"/>
</dbReference>
<dbReference type="PANTHER" id="PTHR11136">
    <property type="entry name" value="FOLYLPOLYGLUTAMATE SYNTHASE-RELATED"/>
    <property type="match status" value="1"/>
</dbReference>
<reference evidence="8 9" key="1">
    <citation type="submission" date="2020-08" db="EMBL/GenBank/DDBJ databases">
        <title>Genomic Encyclopedia of Type Strains, Phase IV (KMG-IV): sequencing the most valuable type-strain genomes for metagenomic binning, comparative biology and taxonomic classification.</title>
        <authorList>
            <person name="Goeker M."/>
        </authorList>
    </citation>
    <scope>NUCLEOTIDE SEQUENCE [LARGE SCALE GENOMIC DNA]</scope>
    <source>
        <strain evidence="8 9">DSM 25799</strain>
    </source>
</reference>
<dbReference type="EC" id="6.3.2.17" evidence="8"/>